<keyword evidence="3" id="KW-0614">Plasmid</keyword>
<protein>
    <submittedName>
        <fullName evidence="3">Uncharacterized protein</fullName>
    </submittedName>
</protein>
<evidence type="ECO:0000256" key="1">
    <source>
        <dbReference type="SAM" id="MobiDB-lite"/>
    </source>
</evidence>
<accession>A0AAD0M640</accession>
<dbReference type="Proteomes" id="UP000006426">
    <property type="component" value="Plasmid pmppla107"/>
</dbReference>
<evidence type="ECO:0000256" key="2">
    <source>
        <dbReference type="SAM" id="SignalP"/>
    </source>
</evidence>
<dbReference type="EMBL" id="CP031226">
    <property type="protein sequence ID" value="AXH59521.1"/>
    <property type="molecule type" value="Genomic_DNA"/>
</dbReference>
<organism evidence="3 4">
    <name type="scientific">Pseudomonas amygdali pv. lachrymans str. M301315</name>
    <dbReference type="NCBI Taxonomy" id="629260"/>
    <lineage>
        <taxon>Bacteria</taxon>
        <taxon>Pseudomonadati</taxon>
        <taxon>Pseudomonadota</taxon>
        <taxon>Gammaproteobacteria</taxon>
        <taxon>Pseudomonadales</taxon>
        <taxon>Pseudomonadaceae</taxon>
        <taxon>Pseudomonas</taxon>
        <taxon>Pseudomonas amygdali</taxon>
    </lineage>
</organism>
<gene>
    <name evidence="3" type="ORF">PLA107_030300</name>
</gene>
<dbReference type="AlphaFoldDB" id="A0AAD0M640"/>
<sequence>MKGFMIMLVCLLAILFSAFHPQGKRLAEKTSEWVTHHISDDVCSQSGREAQQACADQQNQMAGKIDPRLDMSDQQRALSKALEN</sequence>
<geneLocation type="plasmid" evidence="4">
    <name>pmppla107</name>
</geneLocation>
<feature type="signal peptide" evidence="2">
    <location>
        <begin position="1"/>
        <end position="21"/>
    </location>
</feature>
<evidence type="ECO:0000313" key="3">
    <source>
        <dbReference type="EMBL" id="AXH59521.1"/>
    </source>
</evidence>
<feature type="chain" id="PRO_5041996403" evidence="2">
    <location>
        <begin position="22"/>
        <end position="84"/>
    </location>
</feature>
<dbReference type="GeneID" id="39474174"/>
<feature type="region of interest" description="Disordered" evidence="1">
    <location>
        <begin position="49"/>
        <end position="84"/>
    </location>
</feature>
<name>A0AAD0M640_PSEAV</name>
<dbReference type="RefSeq" id="WP_005742278.1">
    <property type="nucleotide sequence ID" value="NZ_CP031226.1"/>
</dbReference>
<feature type="compositionally biased region" description="Polar residues" evidence="1">
    <location>
        <begin position="49"/>
        <end position="61"/>
    </location>
</feature>
<evidence type="ECO:0000313" key="4">
    <source>
        <dbReference type="Proteomes" id="UP000006426"/>
    </source>
</evidence>
<keyword evidence="2" id="KW-0732">Signal</keyword>
<proteinExistence type="predicted"/>
<reference evidence="3 4" key="1">
    <citation type="journal article" date="2011" name="PLoS Pathog.">
        <title>Dynamic evolution of pathogenicity revealed by sequencing and comparative genomics of 19 Pseudomonas syringae isolates.</title>
        <authorList>
            <person name="Baltrus D.A."/>
            <person name="Nishimura M.T."/>
            <person name="Romanchuk A."/>
            <person name="Chang J.H."/>
            <person name="Mukhtar M.S."/>
            <person name="Cherkis K."/>
            <person name="Roach J."/>
            <person name="Grant S.R."/>
            <person name="Jones C.D."/>
            <person name="Dangl J.L."/>
        </authorList>
    </citation>
    <scope>NUCLEOTIDE SEQUENCE [LARGE SCALE GENOMIC DNA]</scope>
    <source>
        <strain evidence="3 4">M301315</strain>
    </source>
</reference>